<dbReference type="Proteomes" id="UP001227230">
    <property type="component" value="Chromosome 7"/>
</dbReference>
<dbReference type="EMBL" id="CP126654">
    <property type="protein sequence ID" value="WJZ91299.1"/>
    <property type="molecule type" value="Genomic_DNA"/>
</dbReference>
<name>A0ABY9C9A1_VITVI</name>
<evidence type="ECO:0000313" key="2">
    <source>
        <dbReference type="EMBL" id="WJZ91299.1"/>
    </source>
</evidence>
<feature type="region of interest" description="Disordered" evidence="1">
    <location>
        <begin position="1"/>
        <end position="22"/>
    </location>
</feature>
<proteinExistence type="predicted"/>
<protein>
    <submittedName>
        <fullName evidence="2">Uncharacterized protein</fullName>
    </submittedName>
</protein>
<gene>
    <name evidence="2" type="ORF">VitviT2T_010385</name>
</gene>
<feature type="region of interest" description="Disordered" evidence="1">
    <location>
        <begin position="75"/>
        <end position="103"/>
    </location>
</feature>
<sequence>MVNETNVAPYPPSTTAESSVPPEIATSEEVLIVTDVSPLVTEEEVTTPQSSFPPEDMVAVVKWEKKVPQNLVCFKEESNRQAPNQHRSKKTDAFHSVGSHNLE</sequence>
<keyword evidence="3" id="KW-1185">Reference proteome</keyword>
<evidence type="ECO:0000313" key="3">
    <source>
        <dbReference type="Proteomes" id="UP001227230"/>
    </source>
</evidence>
<evidence type="ECO:0000256" key="1">
    <source>
        <dbReference type="SAM" id="MobiDB-lite"/>
    </source>
</evidence>
<organism evidence="2 3">
    <name type="scientific">Vitis vinifera</name>
    <name type="common">Grape</name>
    <dbReference type="NCBI Taxonomy" id="29760"/>
    <lineage>
        <taxon>Eukaryota</taxon>
        <taxon>Viridiplantae</taxon>
        <taxon>Streptophyta</taxon>
        <taxon>Embryophyta</taxon>
        <taxon>Tracheophyta</taxon>
        <taxon>Spermatophyta</taxon>
        <taxon>Magnoliopsida</taxon>
        <taxon>eudicotyledons</taxon>
        <taxon>Gunneridae</taxon>
        <taxon>Pentapetalae</taxon>
        <taxon>rosids</taxon>
        <taxon>Vitales</taxon>
        <taxon>Vitaceae</taxon>
        <taxon>Viteae</taxon>
        <taxon>Vitis</taxon>
    </lineage>
</organism>
<accession>A0ABY9C9A1</accession>
<reference evidence="2 3" key="1">
    <citation type="journal article" date="2023" name="Hortic Res">
        <title>The complete reference genome for grapevine (Vitis vinifera L.) genetics and breeding.</title>
        <authorList>
            <person name="Shi X."/>
            <person name="Cao S."/>
            <person name="Wang X."/>
            <person name="Huang S."/>
            <person name="Wang Y."/>
            <person name="Liu Z."/>
            <person name="Liu W."/>
            <person name="Leng X."/>
            <person name="Peng Y."/>
            <person name="Wang N."/>
            <person name="Wang Y."/>
            <person name="Ma Z."/>
            <person name="Xu X."/>
            <person name="Zhang F."/>
            <person name="Xue H."/>
            <person name="Zhong H."/>
            <person name="Wang Y."/>
            <person name="Zhang K."/>
            <person name="Velt A."/>
            <person name="Avia K."/>
            <person name="Holtgrawe D."/>
            <person name="Grimplet J."/>
            <person name="Matus J.T."/>
            <person name="Ware D."/>
            <person name="Wu X."/>
            <person name="Wang H."/>
            <person name="Liu C."/>
            <person name="Fang Y."/>
            <person name="Rustenholz C."/>
            <person name="Cheng Z."/>
            <person name="Xiao H."/>
            <person name="Zhou Y."/>
        </authorList>
    </citation>
    <scope>NUCLEOTIDE SEQUENCE [LARGE SCALE GENOMIC DNA]</scope>
    <source>
        <strain evidence="3">cv. Pinot noir / PN40024</strain>
        <tissue evidence="2">Leaf</tissue>
    </source>
</reference>